<keyword evidence="1" id="KW-0472">Membrane</keyword>
<gene>
    <name evidence="2" type="ORF">GCM10022224_048300</name>
</gene>
<evidence type="ECO:0000256" key="1">
    <source>
        <dbReference type="SAM" id="Phobius"/>
    </source>
</evidence>
<dbReference type="EMBL" id="BAAAZP010000090">
    <property type="protein sequence ID" value="GAA3678525.1"/>
    <property type="molecule type" value="Genomic_DNA"/>
</dbReference>
<proteinExistence type="predicted"/>
<feature type="transmembrane region" description="Helical" evidence="1">
    <location>
        <begin position="129"/>
        <end position="148"/>
    </location>
</feature>
<accession>A0ABP7C3E2</accession>
<feature type="transmembrane region" description="Helical" evidence="1">
    <location>
        <begin position="7"/>
        <end position="30"/>
    </location>
</feature>
<evidence type="ECO:0008006" key="4">
    <source>
        <dbReference type="Google" id="ProtNLM"/>
    </source>
</evidence>
<feature type="transmembrane region" description="Helical" evidence="1">
    <location>
        <begin position="95"/>
        <end position="113"/>
    </location>
</feature>
<feature type="transmembrane region" description="Helical" evidence="1">
    <location>
        <begin position="160"/>
        <end position="181"/>
    </location>
</feature>
<dbReference type="Proteomes" id="UP001500902">
    <property type="component" value="Unassembled WGS sequence"/>
</dbReference>
<protein>
    <recommendedName>
        <fullName evidence="4">PQQ-like domain-containing protein</fullName>
    </recommendedName>
</protein>
<evidence type="ECO:0000313" key="2">
    <source>
        <dbReference type="EMBL" id="GAA3678525.1"/>
    </source>
</evidence>
<keyword evidence="1" id="KW-0812">Transmembrane</keyword>
<feature type="transmembrane region" description="Helical" evidence="1">
    <location>
        <begin position="42"/>
        <end position="64"/>
    </location>
</feature>
<keyword evidence="1" id="KW-1133">Transmembrane helix</keyword>
<dbReference type="InterPro" id="IPR015943">
    <property type="entry name" value="WD40/YVTN_repeat-like_dom_sf"/>
</dbReference>
<evidence type="ECO:0000313" key="3">
    <source>
        <dbReference type="Proteomes" id="UP001500902"/>
    </source>
</evidence>
<dbReference type="SUPFAM" id="SSF50998">
    <property type="entry name" value="Quinoprotein alcohol dehydrogenase-like"/>
    <property type="match status" value="1"/>
</dbReference>
<dbReference type="RefSeq" id="WP_344882195.1">
    <property type="nucleotide sequence ID" value="NZ_BAAAZP010000090.1"/>
</dbReference>
<comment type="caution">
    <text evidence="2">The sequence shown here is derived from an EMBL/GenBank/DDBJ whole genome shotgun (WGS) entry which is preliminary data.</text>
</comment>
<dbReference type="InterPro" id="IPR011047">
    <property type="entry name" value="Quinoprotein_ADH-like_sf"/>
</dbReference>
<reference evidence="3" key="1">
    <citation type="journal article" date="2019" name="Int. J. Syst. Evol. Microbiol.">
        <title>The Global Catalogue of Microorganisms (GCM) 10K type strain sequencing project: providing services to taxonomists for standard genome sequencing and annotation.</title>
        <authorList>
            <consortium name="The Broad Institute Genomics Platform"/>
            <consortium name="The Broad Institute Genome Sequencing Center for Infectious Disease"/>
            <person name="Wu L."/>
            <person name="Ma J."/>
        </authorList>
    </citation>
    <scope>NUCLEOTIDE SEQUENCE [LARGE SCALE GENOMIC DNA]</scope>
    <source>
        <strain evidence="3">JCM 16904</strain>
    </source>
</reference>
<dbReference type="Gene3D" id="2.130.10.10">
    <property type="entry name" value="YVTN repeat-like/Quinoprotein amine dehydrogenase"/>
    <property type="match status" value="1"/>
</dbReference>
<name>A0ABP7C3E2_9ACTN</name>
<organism evidence="2 3">
    <name type="scientific">Nonomuraea antimicrobica</name>
    <dbReference type="NCBI Taxonomy" id="561173"/>
    <lineage>
        <taxon>Bacteria</taxon>
        <taxon>Bacillati</taxon>
        <taxon>Actinomycetota</taxon>
        <taxon>Actinomycetes</taxon>
        <taxon>Streptosporangiales</taxon>
        <taxon>Streptosporangiaceae</taxon>
        <taxon>Nonomuraea</taxon>
    </lineage>
</organism>
<sequence length="608" mass="63130">MIHRGGTWGWLGGGLALGGAGLTGWGYLLWRSGAVESRPSGVATTMTVVMALVLVAFASAHVAVARRIAAARALTGWQQETELSAARQRAGDVRGLAWTSTAAAGVLVILGWRRLSEAIGTGYPEFRDFAFSSGAAIMVIGLVLYATMTPDVTSRPPAGAIARAAAGVAASGTAMAAVYAVPSVPLITWDESVTARGAARAAPTPQTVSRVGWRWNSPDARPWEGVIVTTGGLVVRLTDGVVALDAATGRERWRYRRPGARSSDLRVSPDGRTVTVTLRPGEEAADRADRLAVLDAATGRLRSLIADPWGDVDYRLSSDMWRADFVLGDESAVTWAADGRLTGWDLHTLRPRWRRTAQEDCVAATGPEDAVRPVMLGDVVVTLARCGPGASGAGGSGARVQVLGLDPRTGAEVWRHGLPGVSASGPAVTPSRDGRALWVTWPEEGETAGVILSQDGRVVADGDHATADDTFFTSRGYLADGPPETGTATGTGQVADTGLVADAELVADGGRASGGWRSFPDGREGLPPALPAQSRDWAVSRLPLERALVTAQEVATVQVTPWDGGPAARVPLGFAAPESSETASTALTPAPGAIVATTTHDTMVVGLV</sequence>
<keyword evidence="3" id="KW-1185">Reference proteome</keyword>